<dbReference type="Pfam" id="PF08386">
    <property type="entry name" value="Abhydrolase_4"/>
    <property type="match status" value="1"/>
</dbReference>
<evidence type="ECO:0000256" key="2">
    <source>
        <dbReference type="ARBA" id="ARBA00022729"/>
    </source>
</evidence>
<sequence length="511" mass="54697">MPPFRTPRRAAAAVAGLVAAVCAATALPAAAAPEAGPAVPGRYTRQHLDWHPCDGPAGLECARMAVPRDWHHPGAGPDLDIAVSRHRAAGAGGRGVLMMAAGGPGGSGLARPADLARRSPAVATAYDIVSFDQRGVGRSTRVRCQTPEEFAGFLTGDARDRSPAALRRTLATARSFAEDCGRRDGALLPYLTTEQTVRDMDLFRSLLGARTVSYYGASYATAVGAYYATLFPHRVERAVLDSNVGFDGSWQRFGLGQPKSFQRRFEQDFLPWLARYDDVYHYGRTAAAAQAKWERQRRALRAHPVTFGKAVIGPDRFDNGTSDALYSADRFPVLASALATLDHWDRTGETERARAAGLLGRAPDPAFYAEYFSVTCADSPWDRDARAWVRRTADDAAKRPLVGARALAFAAVCAAWPAPAAPKVTVTGAGLPSTMMLNSVHDPATYYEAAERAHRALHGSRLVTVTGDGDHGQYAAGNPCVDGVVDRYLLDGRAPARDMTCPGKPLPVPAA</sequence>
<keyword evidence="8" id="KW-1185">Reference proteome</keyword>
<dbReference type="Gene3D" id="3.40.50.1820">
    <property type="entry name" value="alpha/beta hydrolase"/>
    <property type="match status" value="1"/>
</dbReference>
<dbReference type="RefSeq" id="WP_344027906.1">
    <property type="nucleotide sequence ID" value="NZ_BAAABX010000051.1"/>
</dbReference>
<dbReference type="Proteomes" id="UP001500879">
    <property type="component" value="Unassembled WGS sequence"/>
</dbReference>
<feature type="chain" id="PRO_5045237608" evidence="4">
    <location>
        <begin position="32"/>
        <end position="511"/>
    </location>
</feature>
<proteinExistence type="inferred from homology"/>
<dbReference type="InterPro" id="IPR000073">
    <property type="entry name" value="AB_hydrolase_1"/>
</dbReference>
<evidence type="ECO:0000256" key="1">
    <source>
        <dbReference type="ARBA" id="ARBA00010088"/>
    </source>
</evidence>
<evidence type="ECO:0000259" key="6">
    <source>
        <dbReference type="Pfam" id="PF08386"/>
    </source>
</evidence>
<keyword evidence="3 7" id="KW-0378">Hydrolase</keyword>
<evidence type="ECO:0000259" key="5">
    <source>
        <dbReference type="Pfam" id="PF00561"/>
    </source>
</evidence>
<dbReference type="SUPFAM" id="SSF53474">
    <property type="entry name" value="alpha/beta-Hydrolases"/>
    <property type="match status" value="1"/>
</dbReference>
<evidence type="ECO:0000256" key="3">
    <source>
        <dbReference type="ARBA" id="ARBA00022801"/>
    </source>
</evidence>
<dbReference type="InterPro" id="IPR029058">
    <property type="entry name" value="AB_hydrolase_fold"/>
</dbReference>
<dbReference type="Pfam" id="PF00561">
    <property type="entry name" value="Abhydrolase_1"/>
    <property type="match status" value="1"/>
</dbReference>
<evidence type="ECO:0000256" key="4">
    <source>
        <dbReference type="SAM" id="SignalP"/>
    </source>
</evidence>
<organism evidence="7 8">
    <name type="scientific">Streptomyces luteireticuli</name>
    <dbReference type="NCBI Taxonomy" id="173858"/>
    <lineage>
        <taxon>Bacteria</taxon>
        <taxon>Bacillati</taxon>
        <taxon>Actinomycetota</taxon>
        <taxon>Actinomycetes</taxon>
        <taxon>Kitasatosporales</taxon>
        <taxon>Streptomycetaceae</taxon>
        <taxon>Streptomyces</taxon>
    </lineage>
</organism>
<protein>
    <submittedName>
        <fullName evidence="7">Alpha/beta hydrolase</fullName>
    </submittedName>
</protein>
<dbReference type="GO" id="GO:0016787">
    <property type="term" value="F:hydrolase activity"/>
    <property type="evidence" value="ECO:0007669"/>
    <property type="project" value="UniProtKB-KW"/>
</dbReference>
<dbReference type="InterPro" id="IPR051601">
    <property type="entry name" value="Serine_prot/Carboxylest_S33"/>
</dbReference>
<keyword evidence="2 4" id="KW-0732">Signal</keyword>
<gene>
    <name evidence="7" type="ORF">GCM10010357_48290</name>
</gene>
<evidence type="ECO:0000313" key="8">
    <source>
        <dbReference type="Proteomes" id="UP001500879"/>
    </source>
</evidence>
<name>A0ABN0YZA0_9ACTN</name>
<dbReference type="EMBL" id="BAAABX010000051">
    <property type="protein sequence ID" value="GAA0421292.1"/>
    <property type="molecule type" value="Genomic_DNA"/>
</dbReference>
<feature type="domain" description="AB hydrolase-1" evidence="5">
    <location>
        <begin position="97"/>
        <end position="280"/>
    </location>
</feature>
<dbReference type="InterPro" id="IPR013595">
    <property type="entry name" value="Pept_S33_TAP-like_C"/>
</dbReference>
<feature type="domain" description="Peptidase S33 tripeptidyl aminopeptidase-like C-terminal" evidence="6">
    <location>
        <begin position="401"/>
        <end position="501"/>
    </location>
</feature>
<reference evidence="7 8" key="1">
    <citation type="journal article" date="2019" name="Int. J. Syst. Evol. Microbiol.">
        <title>The Global Catalogue of Microorganisms (GCM) 10K type strain sequencing project: providing services to taxonomists for standard genome sequencing and annotation.</title>
        <authorList>
            <consortium name="The Broad Institute Genomics Platform"/>
            <consortium name="The Broad Institute Genome Sequencing Center for Infectious Disease"/>
            <person name="Wu L."/>
            <person name="Ma J."/>
        </authorList>
    </citation>
    <scope>NUCLEOTIDE SEQUENCE [LARGE SCALE GENOMIC DNA]</scope>
    <source>
        <strain evidence="7 8">JCM 4788</strain>
    </source>
</reference>
<dbReference type="PANTHER" id="PTHR43248:SF29">
    <property type="entry name" value="TRIPEPTIDYL AMINOPEPTIDASE"/>
    <property type="match status" value="1"/>
</dbReference>
<comment type="caution">
    <text evidence="7">The sequence shown here is derived from an EMBL/GenBank/DDBJ whole genome shotgun (WGS) entry which is preliminary data.</text>
</comment>
<comment type="similarity">
    <text evidence="1">Belongs to the peptidase S33 family.</text>
</comment>
<dbReference type="PANTHER" id="PTHR43248">
    <property type="entry name" value="2-SUCCINYL-6-HYDROXY-2,4-CYCLOHEXADIENE-1-CARBOXYLATE SYNTHASE"/>
    <property type="match status" value="1"/>
</dbReference>
<accession>A0ABN0YZA0</accession>
<evidence type="ECO:0000313" key="7">
    <source>
        <dbReference type="EMBL" id="GAA0421292.1"/>
    </source>
</evidence>
<feature type="signal peptide" evidence="4">
    <location>
        <begin position="1"/>
        <end position="31"/>
    </location>
</feature>